<proteinExistence type="predicted"/>
<name>A0A1E3WGH7_9HYPH</name>
<dbReference type="OrthoDB" id="7990319at2"/>
<dbReference type="EMBL" id="LPWD01000007">
    <property type="protein sequence ID" value="ODS04147.1"/>
    <property type="molecule type" value="Genomic_DNA"/>
</dbReference>
<organism evidence="1 2">
    <name type="scientific">Methyloceanibacter marginalis</name>
    <dbReference type="NCBI Taxonomy" id="1774971"/>
    <lineage>
        <taxon>Bacteria</taxon>
        <taxon>Pseudomonadati</taxon>
        <taxon>Pseudomonadota</taxon>
        <taxon>Alphaproteobacteria</taxon>
        <taxon>Hyphomicrobiales</taxon>
        <taxon>Hyphomicrobiaceae</taxon>
        <taxon>Methyloceanibacter</taxon>
    </lineage>
</organism>
<dbReference type="Proteomes" id="UP000095042">
    <property type="component" value="Unassembled WGS sequence"/>
</dbReference>
<evidence type="ECO:0000313" key="1">
    <source>
        <dbReference type="EMBL" id="ODS04147.1"/>
    </source>
</evidence>
<reference evidence="1 2" key="1">
    <citation type="journal article" date="2016" name="Environ. Microbiol.">
        <title>New Methyloceanibacter diversity from North Sea sediments includes methanotroph containing solely the soluble methane monooxygenase.</title>
        <authorList>
            <person name="Vekeman B."/>
            <person name="Kerckhof F.M."/>
            <person name="Cremers G."/>
            <person name="de Vos P."/>
            <person name="Vandamme P."/>
            <person name="Boon N."/>
            <person name="Op den Camp H.J."/>
            <person name="Heylen K."/>
        </authorList>
    </citation>
    <scope>NUCLEOTIDE SEQUENCE [LARGE SCALE GENOMIC DNA]</scope>
    <source>
        <strain evidence="1 2">R-67177</strain>
    </source>
</reference>
<keyword evidence="2" id="KW-1185">Reference proteome</keyword>
<sequence>MTILAIITACVGLIVLVALHRRDQKRVRQQRSEFFADCLTALDRPEITRDAFGYPRLSGWFEGVPVRADVVVDCVALRKLPSLWLRLTVEAPVATGAVLDVMMRPSGAEFFSAFERLPDRLDTPADWPERAVIRTDDVAKLPPPEAIVPYVDFLGEPKAKELVIAPRGVRIVWQADEAQRGDYMLLRQARFEVNRFDRERFCDLLRRCTAIRRALAGEQSKEIRREAAA</sequence>
<accession>A0A1E3WGH7</accession>
<protein>
    <submittedName>
        <fullName evidence="1">Uncharacterized protein</fullName>
    </submittedName>
</protein>
<gene>
    <name evidence="1" type="ORF">AUC71_05520</name>
</gene>
<comment type="caution">
    <text evidence="1">The sequence shown here is derived from an EMBL/GenBank/DDBJ whole genome shotgun (WGS) entry which is preliminary data.</text>
</comment>
<dbReference type="RefSeq" id="WP_069622639.1">
    <property type="nucleotide sequence ID" value="NZ_LPWD01000007.1"/>
</dbReference>
<evidence type="ECO:0000313" key="2">
    <source>
        <dbReference type="Proteomes" id="UP000095042"/>
    </source>
</evidence>
<dbReference type="AlphaFoldDB" id="A0A1E3WGH7"/>